<keyword evidence="4 6" id="KW-0143">Chaperone</keyword>
<protein>
    <submittedName>
        <fullName evidence="8">ATP-dependent Clp protease ATP-binding subunit</fullName>
    </submittedName>
</protein>
<accession>A0A2S0M4A9</accession>
<dbReference type="Gene3D" id="1.10.1780.10">
    <property type="entry name" value="Clp, N-terminal domain"/>
    <property type="match status" value="1"/>
</dbReference>
<dbReference type="CDD" id="cd00009">
    <property type="entry name" value="AAA"/>
    <property type="match status" value="1"/>
</dbReference>
<dbReference type="InterPro" id="IPR004176">
    <property type="entry name" value="Clp_R_N"/>
</dbReference>
<dbReference type="FunFam" id="3.40.50.300:FF:000025">
    <property type="entry name" value="ATP-dependent Clp protease subunit"/>
    <property type="match status" value="1"/>
</dbReference>
<dbReference type="InterPro" id="IPR041546">
    <property type="entry name" value="ClpA/ClpB_AAA_lid"/>
</dbReference>
<dbReference type="GO" id="GO:0016887">
    <property type="term" value="F:ATP hydrolysis activity"/>
    <property type="evidence" value="ECO:0007669"/>
    <property type="project" value="InterPro"/>
</dbReference>
<dbReference type="EMBL" id="CP027569">
    <property type="protein sequence ID" value="AVO26281.1"/>
    <property type="molecule type" value="Genomic_DNA"/>
</dbReference>
<dbReference type="Gene3D" id="3.40.50.300">
    <property type="entry name" value="P-loop containing nucleotide triphosphate hydrolases"/>
    <property type="match status" value="2"/>
</dbReference>
<keyword evidence="2 6" id="KW-0547">Nucleotide-binding</keyword>
<dbReference type="Proteomes" id="UP000238358">
    <property type="component" value="Chromosome"/>
</dbReference>
<dbReference type="InterPro" id="IPR036628">
    <property type="entry name" value="Clp_N_dom_sf"/>
</dbReference>
<dbReference type="SUPFAM" id="SSF81923">
    <property type="entry name" value="Double Clp-N motif"/>
    <property type="match status" value="1"/>
</dbReference>
<feature type="domain" description="Clp R" evidence="7">
    <location>
        <begin position="2"/>
        <end position="150"/>
    </location>
</feature>
<dbReference type="GO" id="GO:0006508">
    <property type="term" value="P:proteolysis"/>
    <property type="evidence" value="ECO:0007669"/>
    <property type="project" value="UniProtKB-KW"/>
</dbReference>
<dbReference type="PROSITE" id="PS51903">
    <property type="entry name" value="CLP_R"/>
    <property type="match status" value="1"/>
</dbReference>
<evidence type="ECO:0000313" key="8">
    <source>
        <dbReference type="EMBL" id="AVO26281.1"/>
    </source>
</evidence>
<dbReference type="PRINTS" id="PR00300">
    <property type="entry name" value="CLPPROTEASEA"/>
</dbReference>
<dbReference type="Pfam" id="PF02861">
    <property type="entry name" value="Clp_N"/>
    <property type="match status" value="1"/>
</dbReference>
<reference evidence="8 9" key="1">
    <citation type="journal article" date="2018" name="Genome Announc.">
        <title>Complete genomes of two Megasphaera elsdenii strains, NCIMB 702410 and ATCC 25940.</title>
        <authorList>
            <person name="Hatmaker E.A."/>
            <person name="O'Dell K."/>
            <person name="Riley L.A."/>
            <person name="Klingeman D.M."/>
            <person name="Guss A.M."/>
        </authorList>
    </citation>
    <scope>NUCLEOTIDE SEQUENCE [LARGE SCALE GENOMIC DNA]</scope>
    <source>
        <strain evidence="8 9">NCIMB702410</strain>
    </source>
</reference>
<sequence length="810" mass="89582">MMNNRLTNDAKAVLQYAQDAAQKFHHDYVGTEHILLGLVLNTDGIAGLLLNQLGLTPENVTRAIEQHVGWGQDTPSKLRLTPRTKRAMELAVREANRLEQNYVGTEHMLAGILEEGSGMAVQILEDMDIDPDLVSQRLSELMNDPAVEGGDAVAAKNGSDLSQFGRDLNEWAKKGKIDPVIGREKEISRVIQILSRRTKNNPVLIGAPGVGKTAIAEGLAQRIINGNVPDSLLDKRIFSLDLASIVAGTKYRGEFEERIKRILDVIEQDDSIILFIDEIHQLIGAGAVEGAMDAANILKPALARGDLQCIGATTIDEYKKHFEKDAALARRFQPVLVGEPTEDDAMAILFGLRDRYEAFHKARITDDAVRAAVKLSARYISDRYLPDKAIDVMDEAAARVRMKVYAPSHELQDLEQKLADINKEKEAALAGEDFEKCASLRDAGKKVSSEISALQKEKKQHDDEKLVVTENDIADVVSMWTGVPVQQITETESQRLLHLEEELHKRVISQDDAVTAVAKAVRRARAGLKDANRPIGSFLFLGPSGVGKTELARTLATQLFGSADNMIRIDMSEFMEKYSVSRLVGAPPGYVGYEEGGELTDAVREKPYSVILFDEVEKASSDFFNLLLQVLDEGRLTDSKGRTVDFRNTVIIMTSNLGASHLKPSGPVMGFSTGGDSAKDREASFEVAKKEIMADVKRFFRPEFLNRIDEIIVFKPLEQKDLRQIVDILLKDLTKRLGEKGIAMDWTTAADDILVKEGTDFAYGARPLKRAIQKLVEDPISEMLLSGDVKDGNTIHVDSLDKKKLVFTTE</sequence>
<dbReference type="PROSITE" id="PS00871">
    <property type="entry name" value="CLPAB_2"/>
    <property type="match status" value="1"/>
</dbReference>
<keyword evidence="1 5" id="KW-0677">Repeat</keyword>
<dbReference type="InterPro" id="IPR003959">
    <property type="entry name" value="ATPase_AAA_core"/>
</dbReference>
<keyword evidence="3 6" id="KW-0067">ATP-binding</keyword>
<gene>
    <name evidence="8" type="ORF">C6Y28_00785</name>
</gene>
<dbReference type="InterPro" id="IPR003593">
    <property type="entry name" value="AAA+_ATPase"/>
</dbReference>
<dbReference type="Pfam" id="PF17871">
    <property type="entry name" value="AAA_lid_9"/>
    <property type="match status" value="1"/>
</dbReference>
<dbReference type="PANTHER" id="PTHR11638:SF175">
    <property type="entry name" value="ATP-DEPENDENT CLP PROTEASE, ATP-BINDING SUBUNIT CLPC"/>
    <property type="match status" value="1"/>
</dbReference>
<dbReference type="GO" id="GO:0005737">
    <property type="term" value="C:cytoplasm"/>
    <property type="evidence" value="ECO:0007669"/>
    <property type="project" value="TreeGrafter"/>
</dbReference>
<dbReference type="GO" id="GO:0034605">
    <property type="term" value="P:cellular response to heat"/>
    <property type="evidence" value="ECO:0007669"/>
    <property type="project" value="TreeGrafter"/>
</dbReference>
<dbReference type="InterPro" id="IPR019489">
    <property type="entry name" value="Clp_ATPase_C"/>
</dbReference>
<dbReference type="SMART" id="SM00382">
    <property type="entry name" value="AAA"/>
    <property type="match status" value="2"/>
</dbReference>
<dbReference type="PROSITE" id="PS00870">
    <property type="entry name" value="CLPAB_1"/>
    <property type="match status" value="1"/>
</dbReference>
<organism evidence="8 9">
    <name type="scientific">Megasphaera elsdenii</name>
    <dbReference type="NCBI Taxonomy" id="907"/>
    <lineage>
        <taxon>Bacteria</taxon>
        <taxon>Bacillati</taxon>
        <taxon>Bacillota</taxon>
        <taxon>Negativicutes</taxon>
        <taxon>Veillonellales</taxon>
        <taxon>Veillonellaceae</taxon>
        <taxon>Megasphaera</taxon>
    </lineage>
</organism>
<keyword evidence="8" id="KW-0378">Hydrolase</keyword>
<evidence type="ECO:0000259" key="7">
    <source>
        <dbReference type="PROSITE" id="PS51903"/>
    </source>
</evidence>
<dbReference type="GO" id="GO:0008233">
    <property type="term" value="F:peptidase activity"/>
    <property type="evidence" value="ECO:0007669"/>
    <property type="project" value="UniProtKB-KW"/>
</dbReference>
<dbReference type="SUPFAM" id="SSF52540">
    <property type="entry name" value="P-loop containing nucleoside triphosphate hydrolases"/>
    <property type="match status" value="2"/>
</dbReference>
<dbReference type="Gene3D" id="4.10.860.10">
    <property type="entry name" value="UVR domain"/>
    <property type="match status" value="1"/>
</dbReference>
<evidence type="ECO:0000256" key="5">
    <source>
        <dbReference type="PROSITE-ProRule" id="PRU01251"/>
    </source>
</evidence>
<dbReference type="InterPro" id="IPR001270">
    <property type="entry name" value="ClpA/B"/>
</dbReference>
<evidence type="ECO:0000256" key="4">
    <source>
        <dbReference type="ARBA" id="ARBA00023186"/>
    </source>
</evidence>
<dbReference type="CDD" id="cd19499">
    <property type="entry name" value="RecA-like_ClpB_Hsp104-like"/>
    <property type="match status" value="1"/>
</dbReference>
<dbReference type="AlphaFoldDB" id="A0A2S0M4A9"/>
<dbReference type="InterPro" id="IPR027417">
    <property type="entry name" value="P-loop_NTPase"/>
</dbReference>
<dbReference type="InterPro" id="IPR028299">
    <property type="entry name" value="ClpA/B_CS2"/>
</dbReference>
<dbReference type="PANTHER" id="PTHR11638">
    <property type="entry name" value="ATP-DEPENDENT CLP PROTEASE"/>
    <property type="match status" value="1"/>
</dbReference>
<dbReference type="Gene3D" id="1.10.8.60">
    <property type="match status" value="2"/>
</dbReference>
<proteinExistence type="inferred from homology"/>
<dbReference type="InterPro" id="IPR050130">
    <property type="entry name" value="ClpA_ClpB"/>
</dbReference>
<dbReference type="InterPro" id="IPR018368">
    <property type="entry name" value="ClpA/B_CS1"/>
</dbReference>
<dbReference type="FunFam" id="3.40.50.300:FF:000010">
    <property type="entry name" value="Chaperone clpB 1, putative"/>
    <property type="match status" value="1"/>
</dbReference>
<keyword evidence="8" id="KW-0645">Protease</keyword>
<dbReference type="Pfam" id="PF00004">
    <property type="entry name" value="AAA"/>
    <property type="match status" value="1"/>
</dbReference>
<name>A0A2S0M4A9_MEGEL</name>
<dbReference type="SMART" id="SM01086">
    <property type="entry name" value="ClpB_D2-small"/>
    <property type="match status" value="1"/>
</dbReference>
<dbReference type="GO" id="GO:0005524">
    <property type="term" value="F:ATP binding"/>
    <property type="evidence" value="ECO:0007669"/>
    <property type="project" value="UniProtKB-KW"/>
</dbReference>
<evidence type="ECO:0000313" key="9">
    <source>
        <dbReference type="Proteomes" id="UP000238358"/>
    </source>
</evidence>
<evidence type="ECO:0000256" key="2">
    <source>
        <dbReference type="ARBA" id="ARBA00022741"/>
    </source>
</evidence>
<dbReference type="Pfam" id="PF07724">
    <property type="entry name" value="AAA_2"/>
    <property type="match status" value="1"/>
</dbReference>
<evidence type="ECO:0000256" key="6">
    <source>
        <dbReference type="RuleBase" id="RU004432"/>
    </source>
</evidence>
<comment type="similarity">
    <text evidence="6">Belongs to the ClpA/ClpB family.</text>
</comment>
<dbReference type="OrthoDB" id="9803641at2"/>
<evidence type="ECO:0000256" key="1">
    <source>
        <dbReference type="ARBA" id="ARBA00022737"/>
    </source>
</evidence>
<dbReference type="Pfam" id="PF10431">
    <property type="entry name" value="ClpB_D2-small"/>
    <property type="match status" value="1"/>
</dbReference>
<evidence type="ECO:0000256" key="3">
    <source>
        <dbReference type="ARBA" id="ARBA00022840"/>
    </source>
</evidence>